<evidence type="ECO:0000256" key="1">
    <source>
        <dbReference type="ARBA" id="ARBA00023125"/>
    </source>
</evidence>
<dbReference type="Pfam" id="PF23359">
    <property type="entry name" value="Lsr2_DNA-bd"/>
    <property type="match status" value="1"/>
</dbReference>
<dbReference type="InterPro" id="IPR042261">
    <property type="entry name" value="Lsr2-like_dimerization"/>
</dbReference>
<dbReference type="Proteomes" id="UP000199001">
    <property type="component" value="Unassembled WGS sequence"/>
</dbReference>
<dbReference type="InterPro" id="IPR055370">
    <property type="entry name" value="Lsr2_DNA-bd"/>
</dbReference>
<reference evidence="5" key="1">
    <citation type="submission" date="2016-06" db="EMBL/GenBank/DDBJ databases">
        <authorList>
            <person name="Varghese N."/>
            <person name="Submissions Spin"/>
        </authorList>
    </citation>
    <scope>NUCLEOTIDE SEQUENCE [LARGE SCALE GENOMIC DNA]</scope>
    <source>
        <strain evidence="5">DSM 43903</strain>
    </source>
</reference>
<sequence length="112" mass="12207">MARKVITILTDDLDGGSADRTIDFSLDGVAYAIDLSDQNAGALRKALDVYIDAARRIGRSGIDPDRSTTPVAPAGRSRAQTRAIREWAVENGYQISERGRIPNSVVKAYDNR</sequence>
<evidence type="ECO:0000313" key="5">
    <source>
        <dbReference type="Proteomes" id="UP000199001"/>
    </source>
</evidence>
<name>A0A1C6VY15_9ACTN</name>
<dbReference type="Gene3D" id="4.10.320.10">
    <property type="entry name" value="E3-binding domain"/>
    <property type="match status" value="1"/>
</dbReference>
<protein>
    <submittedName>
        <fullName evidence="4">Lsr2 protein</fullName>
    </submittedName>
</protein>
<evidence type="ECO:0000259" key="2">
    <source>
        <dbReference type="Pfam" id="PF11774"/>
    </source>
</evidence>
<dbReference type="STRING" id="47855.GA0070606_5618"/>
<dbReference type="InterPro" id="IPR036625">
    <property type="entry name" value="E3-bd_dom_sf"/>
</dbReference>
<evidence type="ECO:0000313" key="4">
    <source>
        <dbReference type="EMBL" id="SCL71112.1"/>
    </source>
</evidence>
<dbReference type="AlphaFoldDB" id="A0A1C6VY15"/>
<keyword evidence="5" id="KW-1185">Reference proteome</keyword>
<gene>
    <name evidence="4" type="ORF">GA0070606_5618</name>
</gene>
<dbReference type="RefSeq" id="WP_091106168.1">
    <property type="nucleotide sequence ID" value="NZ_FMHZ01000002.1"/>
</dbReference>
<feature type="domain" description="Lsr2 DNA-binding" evidence="3">
    <location>
        <begin position="77"/>
        <end position="110"/>
    </location>
</feature>
<proteinExistence type="predicted"/>
<dbReference type="InterPro" id="IPR024412">
    <property type="entry name" value="Lsr2_dim_dom"/>
</dbReference>
<dbReference type="GO" id="GO:0016746">
    <property type="term" value="F:acyltransferase activity"/>
    <property type="evidence" value="ECO:0007669"/>
    <property type="project" value="InterPro"/>
</dbReference>
<dbReference type="Gene3D" id="3.30.60.230">
    <property type="entry name" value="Lsr2, dimerization domain"/>
    <property type="match status" value="1"/>
</dbReference>
<keyword evidence="1" id="KW-0238">DNA-binding</keyword>
<dbReference type="Pfam" id="PF11774">
    <property type="entry name" value="Lsr2"/>
    <property type="match status" value="1"/>
</dbReference>
<organism evidence="4 5">
    <name type="scientific">Micromonospora citrea</name>
    <dbReference type="NCBI Taxonomy" id="47855"/>
    <lineage>
        <taxon>Bacteria</taxon>
        <taxon>Bacillati</taxon>
        <taxon>Actinomycetota</taxon>
        <taxon>Actinomycetes</taxon>
        <taxon>Micromonosporales</taxon>
        <taxon>Micromonosporaceae</taxon>
        <taxon>Micromonospora</taxon>
    </lineage>
</organism>
<dbReference type="OrthoDB" id="4113332at2"/>
<accession>A0A1C6VY15</accession>
<dbReference type="EMBL" id="FMHZ01000002">
    <property type="protein sequence ID" value="SCL71112.1"/>
    <property type="molecule type" value="Genomic_DNA"/>
</dbReference>
<feature type="domain" description="Lsr2 dimerization" evidence="2">
    <location>
        <begin position="1"/>
        <end position="58"/>
    </location>
</feature>
<dbReference type="GO" id="GO:0003677">
    <property type="term" value="F:DNA binding"/>
    <property type="evidence" value="ECO:0007669"/>
    <property type="project" value="UniProtKB-KW"/>
</dbReference>
<evidence type="ECO:0000259" key="3">
    <source>
        <dbReference type="Pfam" id="PF23359"/>
    </source>
</evidence>